<feature type="transmembrane region" description="Helical" evidence="5">
    <location>
        <begin position="114"/>
        <end position="137"/>
    </location>
</feature>
<feature type="transmembrane region" description="Helical" evidence="5">
    <location>
        <begin position="175"/>
        <end position="200"/>
    </location>
</feature>
<feature type="transmembrane region" description="Helical" evidence="5">
    <location>
        <begin position="149"/>
        <end position="169"/>
    </location>
</feature>
<keyword evidence="2 5" id="KW-0812">Transmembrane</keyword>
<evidence type="ECO:0000256" key="4">
    <source>
        <dbReference type="ARBA" id="ARBA00023136"/>
    </source>
</evidence>
<feature type="transmembrane region" description="Helical" evidence="5">
    <location>
        <begin position="86"/>
        <end position="108"/>
    </location>
</feature>
<dbReference type="Proteomes" id="UP000035368">
    <property type="component" value="Chromosome"/>
</dbReference>
<gene>
    <name evidence="6" type="ORF">CEPID_09075</name>
</gene>
<dbReference type="PANTHER" id="PTHR10361">
    <property type="entry name" value="SODIUM-BILE ACID COTRANSPORTER"/>
    <property type="match status" value="1"/>
</dbReference>
<comment type="subcellular location">
    <subcellularLocation>
        <location evidence="1">Membrane</location>
        <topology evidence="1">Multi-pass membrane protein</topology>
    </subcellularLocation>
</comment>
<feature type="transmembrane region" description="Helical" evidence="5">
    <location>
        <begin position="207"/>
        <end position="228"/>
    </location>
</feature>
<dbReference type="GO" id="GO:0016020">
    <property type="term" value="C:membrane"/>
    <property type="evidence" value="ECO:0007669"/>
    <property type="project" value="UniProtKB-SubCell"/>
</dbReference>
<accession>A0A0G3GR66</accession>
<dbReference type="InterPro" id="IPR038770">
    <property type="entry name" value="Na+/solute_symporter_sf"/>
</dbReference>
<sequence>MRDNSHITPGPAQSADASSEDRSATLAVAAFPLIILVGAVVAFFFPAPFVPMAQYITYMLMVIMFTMGLTLTVPDFQEILRRPIPIVIGVLAQFIVMPLGAVAVAKAFNFNPQLAVGLLMLGSVPGGTASNVIAYLAKGDVALSVAMTSVSTMLAPFVTPLLMLGLAGAETDVNASAMAISLMKSVLIPVTAGLVINFFAERWVAKILPILPWLSIFAILMVVLPNVAKNSAKLATVGLLVVLAVILHNMLGYLLGYVAARVTRQPVEACRTTAIEVGTQNSGLATGMAAQFFSAEAALPSAVASVLHNVNGAIYAALVRWRAKSVEQQAKVSRQETERVAVDV</sequence>
<feature type="transmembrane region" description="Helical" evidence="5">
    <location>
        <begin position="234"/>
        <end position="255"/>
    </location>
</feature>
<dbReference type="AlphaFoldDB" id="A0A0G3GR66"/>
<dbReference type="RefSeq" id="WP_047240656.1">
    <property type="nucleotide sequence ID" value="NZ_CP011541.1"/>
</dbReference>
<evidence type="ECO:0000313" key="7">
    <source>
        <dbReference type="Proteomes" id="UP000035368"/>
    </source>
</evidence>
<dbReference type="KEGG" id="cei:CEPID_09075"/>
<evidence type="ECO:0000313" key="6">
    <source>
        <dbReference type="EMBL" id="AKK03661.1"/>
    </source>
</evidence>
<feature type="transmembrane region" description="Helical" evidence="5">
    <location>
        <begin position="26"/>
        <end position="49"/>
    </location>
</feature>
<dbReference type="EMBL" id="CP011541">
    <property type="protein sequence ID" value="AKK03661.1"/>
    <property type="molecule type" value="Genomic_DNA"/>
</dbReference>
<dbReference type="PANTHER" id="PTHR10361:SF28">
    <property type="entry name" value="P3 PROTEIN-RELATED"/>
    <property type="match status" value="1"/>
</dbReference>
<dbReference type="STRING" id="1050174.CEPID_09075"/>
<dbReference type="InterPro" id="IPR002657">
    <property type="entry name" value="BilAc:Na_symport/Acr3"/>
</dbReference>
<reference evidence="6 7" key="1">
    <citation type="submission" date="2015-05" db="EMBL/GenBank/DDBJ databases">
        <title>Complete genome sequence of Corynebacterium epidermidicanis DSM 45586, isolated from the skin of a dog suffering from pruritus.</title>
        <authorList>
            <person name="Ruckert C."/>
            <person name="Albersmeier A."/>
            <person name="Winkler A."/>
            <person name="Tauch A."/>
        </authorList>
    </citation>
    <scope>NUCLEOTIDE SEQUENCE [LARGE SCALE GENOMIC DNA]</scope>
    <source>
        <strain evidence="6 7">DSM 45586</strain>
    </source>
</reference>
<keyword evidence="7" id="KW-1185">Reference proteome</keyword>
<feature type="transmembrane region" description="Helical" evidence="5">
    <location>
        <begin position="55"/>
        <end position="74"/>
    </location>
</feature>
<keyword evidence="3 5" id="KW-1133">Transmembrane helix</keyword>
<evidence type="ECO:0000256" key="1">
    <source>
        <dbReference type="ARBA" id="ARBA00004141"/>
    </source>
</evidence>
<dbReference type="PATRIC" id="fig|1050174.4.peg.1825"/>
<dbReference type="InterPro" id="IPR004710">
    <property type="entry name" value="Bilac:Na_transpt"/>
</dbReference>
<evidence type="ECO:0000256" key="5">
    <source>
        <dbReference type="SAM" id="Phobius"/>
    </source>
</evidence>
<proteinExistence type="predicted"/>
<keyword evidence="4 5" id="KW-0472">Membrane</keyword>
<dbReference type="Pfam" id="PF01758">
    <property type="entry name" value="SBF"/>
    <property type="match status" value="1"/>
</dbReference>
<name>A0A0G3GR66_9CORY</name>
<organism evidence="6 7">
    <name type="scientific">Corynebacterium epidermidicanis</name>
    <dbReference type="NCBI Taxonomy" id="1050174"/>
    <lineage>
        <taxon>Bacteria</taxon>
        <taxon>Bacillati</taxon>
        <taxon>Actinomycetota</taxon>
        <taxon>Actinomycetes</taxon>
        <taxon>Mycobacteriales</taxon>
        <taxon>Corynebacteriaceae</taxon>
        <taxon>Corynebacterium</taxon>
    </lineage>
</organism>
<dbReference type="Gene3D" id="1.20.1530.20">
    <property type="match status" value="1"/>
</dbReference>
<evidence type="ECO:0000256" key="2">
    <source>
        <dbReference type="ARBA" id="ARBA00022692"/>
    </source>
</evidence>
<protein>
    <submittedName>
        <fullName evidence="6">Putative Na+-dependent transporter</fullName>
    </submittedName>
</protein>
<dbReference type="OrthoDB" id="9806785at2"/>
<evidence type="ECO:0000256" key="3">
    <source>
        <dbReference type="ARBA" id="ARBA00022989"/>
    </source>
</evidence>